<gene>
    <name evidence="1" type="ORF">SCF082_LOCUS12366</name>
    <name evidence="2" type="ORF">SCF082_LOCUS12376</name>
</gene>
<organism evidence="1 3">
    <name type="scientific">Durusdinium trenchii</name>
    <dbReference type="NCBI Taxonomy" id="1381693"/>
    <lineage>
        <taxon>Eukaryota</taxon>
        <taxon>Sar</taxon>
        <taxon>Alveolata</taxon>
        <taxon>Dinophyceae</taxon>
        <taxon>Suessiales</taxon>
        <taxon>Symbiodiniaceae</taxon>
        <taxon>Durusdinium</taxon>
    </lineage>
</organism>
<protein>
    <submittedName>
        <fullName evidence="1">Uncharacterized protein</fullName>
    </submittedName>
</protein>
<dbReference type="Proteomes" id="UP001642464">
    <property type="component" value="Unassembled WGS sequence"/>
</dbReference>
<proteinExistence type="predicted"/>
<evidence type="ECO:0000313" key="2">
    <source>
        <dbReference type="EMBL" id="CAK9014563.1"/>
    </source>
</evidence>
<evidence type="ECO:0000313" key="1">
    <source>
        <dbReference type="EMBL" id="CAK9014532.1"/>
    </source>
</evidence>
<accession>A0ABP0JJE1</accession>
<keyword evidence="3" id="KW-1185">Reference proteome</keyword>
<name>A0ABP0JJE1_9DINO</name>
<dbReference type="EMBL" id="CAXAMM010007513">
    <property type="protein sequence ID" value="CAK9014532.1"/>
    <property type="molecule type" value="Genomic_DNA"/>
</dbReference>
<dbReference type="EMBL" id="CAXAMM010007524">
    <property type="protein sequence ID" value="CAK9014563.1"/>
    <property type="molecule type" value="Genomic_DNA"/>
</dbReference>
<evidence type="ECO:0000313" key="3">
    <source>
        <dbReference type="Proteomes" id="UP001642464"/>
    </source>
</evidence>
<comment type="caution">
    <text evidence="1">The sequence shown here is derived from an EMBL/GenBank/DDBJ whole genome shotgun (WGS) entry which is preliminary data.</text>
</comment>
<reference evidence="1 3" key="1">
    <citation type="submission" date="2024-02" db="EMBL/GenBank/DDBJ databases">
        <authorList>
            <person name="Chen Y."/>
            <person name="Shah S."/>
            <person name="Dougan E. K."/>
            <person name="Thang M."/>
            <person name="Chan C."/>
        </authorList>
    </citation>
    <scope>NUCLEOTIDE SEQUENCE [LARGE SCALE GENOMIC DNA]</scope>
</reference>
<sequence length="214" mass="23645">MLFGADGCDAGGRSAVGKDDAQDDFIEVQLNIATQGVLQSQETESATENLPECQFQALACQQALCRKYSEASRPMIKQIVRLGNQRATGMVFPIACPHDDLLFSSFGFGAKLRALKDFLNIVFPNYITVLARAEDEEPKLVETGTGDDKVIMLQYEKVLALEKRFRMEAFCQLAQAIHFNMSDGEVHLVIGKVTAEDDDTGMVLVAEKVFKLSR</sequence>